<feature type="region of interest" description="Disordered" evidence="3">
    <location>
        <begin position="235"/>
        <end position="303"/>
    </location>
</feature>
<dbReference type="PANTHER" id="PTHR47331:SF5">
    <property type="entry name" value="RIBONUCLEASE H"/>
    <property type="match status" value="1"/>
</dbReference>
<reference evidence="6" key="1">
    <citation type="submission" date="2025-08" db="UniProtKB">
        <authorList>
            <consortium name="RefSeq"/>
        </authorList>
    </citation>
    <scope>IDENTIFICATION</scope>
    <source>
        <strain evidence="6">Wakin</strain>
        <tissue evidence="6">Muscle</tissue>
    </source>
</reference>
<dbReference type="OrthoDB" id="10064741at2759"/>
<comment type="similarity">
    <text evidence="1">Belongs to the beta type-B retroviral polymerase family. HERV class-II K(HML-2) pol subfamily.</text>
</comment>
<protein>
    <recommendedName>
        <fullName evidence="2">ribonuclease H</fullName>
        <ecNumber evidence="2">3.1.26.4</ecNumber>
    </recommendedName>
</protein>
<dbReference type="Pfam" id="PF00078">
    <property type="entry name" value="RVT_1"/>
    <property type="match status" value="1"/>
</dbReference>
<dbReference type="GeneID" id="113097635"/>
<evidence type="ECO:0000256" key="1">
    <source>
        <dbReference type="ARBA" id="ARBA00010879"/>
    </source>
</evidence>
<name>A0A6P6PCA3_CARAU</name>
<feature type="compositionally biased region" description="Polar residues" evidence="3">
    <location>
        <begin position="1"/>
        <end position="13"/>
    </location>
</feature>
<dbReference type="PANTHER" id="PTHR47331">
    <property type="entry name" value="PHD-TYPE DOMAIN-CONTAINING PROTEIN"/>
    <property type="match status" value="1"/>
</dbReference>
<feature type="compositionally biased region" description="Polar residues" evidence="3">
    <location>
        <begin position="235"/>
        <end position="249"/>
    </location>
</feature>
<evidence type="ECO:0000256" key="2">
    <source>
        <dbReference type="ARBA" id="ARBA00012180"/>
    </source>
</evidence>
<evidence type="ECO:0000313" key="6">
    <source>
        <dbReference type="RefSeq" id="XP_026118688.1"/>
    </source>
</evidence>
<feature type="domain" description="Reverse transcriptase" evidence="4">
    <location>
        <begin position="993"/>
        <end position="1134"/>
    </location>
</feature>
<feature type="compositionally biased region" description="Polar residues" evidence="3">
    <location>
        <begin position="534"/>
        <end position="548"/>
    </location>
</feature>
<dbReference type="InterPro" id="IPR000477">
    <property type="entry name" value="RT_dom"/>
</dbReference>
<feature type="compositionally biased region" description="Pro residues" evidence="3">
    <location>
        <begin position="195"/>
        <end position="209"/>
    </location>
</feature>
<dbReference type="Gene3D" id="3.10.10.10">
    <property type="entry name" value="HIV Type 1 Reverse Transcriptase, subunit A, domain 1"/>
    <property type="match status" value="1"/>
</dbReference>
<feature type="region of interest" description="Disordered" evidence="3">
    <location>
        <begin position="523"/>
        <end position="549"/>
    </location>
</feature>
<dbReference type="InterPro" id="IPR043128">
    <property type="entry name" value="Rev_trsase/Diguanyl_cyclase"/>
</dbReference>
<dbReference type="Proteomes" id="UP000515129">
    <property type="component" value="Unplaced"/>
</dbReference>
<dbReference type="CDD" id="cd01644">
    <property type="entry name" value="RT_pepA17"/>
    <property type="match status" value="1"/>
</dbReference>
<dbReference type="KEGG" id="caua:113097635"/>
<keyword evidence="5" id="KW-1185">Reference proteome</keyword>
<evidence type="ECO:0000256" key="3">
    <source>
        <dbReference type="SAM" id="MobiDB-lite"/>
    </source>
</evidence>
<feature type="compositionally biased region" description="Basic and acidic residues" evidence="3">
    <location>
        <begin position="178"/>
        <end position="188"/>
    </location>
</feature>
<evidence type="ECO:0000259" key="4">
    <source>
        <dbReference type="Pfam" id="PF00078"/>
    </source>
</evidence>
<dbReference type="Gene3D" id="3.30.70.270">
    <property type="match status" value="1"/>
</dbReference>
<evidence type="ECO:0000313" key="5">
    <source>
        <dbReference type="Proteomes" id="UP000515129"/>
    </source>
</evidence>
<dbReference type="RefSeq" id="XP_026118688.1">
    <property type="nucleotide sequence ID" value="XM_026262903.1"/>
</dbReference>
<dbReference type="SUPFAM" id="SSF56672">
    <property type="entry name" value="DNA/RNA polymerases"/>
    <property type="match status" value="1"/>
</dbReference>
<organism evidence="5 6">
    <name type="scientific">Carassius auratus</name>
    <name type="common">Goldfish</name>
    <dbReference type="NCBI Taxonomy" id="7957"/>
    <lineage>
        <taxon>Eukaryota</taxon>
        <taxon>Metazoa</taxon>
        <taxon>Chordata</taxon>
        <taxon>Craniata</taxon>
        <taxon>Vertebrata</taxon>
        <taxon>Euteleostomi</taxon>
        <taxon>Actinopterygii</taxon>
        <taxon>Neopterygii</taxon>
        <taxon>Teleostei</taxon>
        <taxon>Ostariophysi</taxon>
        <taxon>Cypriniformes</taxon>
        <taxon>Cyprinidae</taxon>
        <taxon>Cyprininae</taxon>
        <taxon>Carassius</taxon>
    </lineage>
</organism>
<feature type="region of interest" description="Disordered" evidence="3">
    <location>
        <begin position="149"/>
        <end position="212"/>
    </location>
</feature>
<gene>
    <name evidence="6" type="primary">LOC113097635</name>
</gene>
<dbReference type="EC" id="3.1.26.4" evidence="2"/>
<dbReference type="GO" id="GO:0004523">
    <property type="term" value="F:RNA-DNA hybrid ribonuclease activity"/>
    <property type="evidence" value="ECO:0007669"/>
    <property type="project" value="UniProtKB-EC"/>
</dbReference>
<accession>A0A6P6PCA3</accession>
<dbReference type="InterPro" id="IPR043502">
    <property type="entry name" value="DNA/RNA_pol_sf"/>
</dbReference>
<proteinExistence type="inferred from homology"/>
<dbReference type="AlphaFoldDB" id="A0A6P6PCA3"/>
<sequence length="1184" mass="134318">MQQNGEASWVQSTRPKRQRRPPQCLEDYEVSPMRQLTQVSSRTSLLQHMHGLEGWSSHREGAAMMTPAERTRITRFPRQVQWDSDISEHDEDYSPSYDTRSTGRRAKWTYTPTPFAGDENELFEMRRENTSLCRSEEDRQSSHAQIWSIQSEMHSPVAPVRTQQGARQESWPVPPPPVKDHFPARREEEEYDDWLPPPPWPSAEPPTMPPEGEETQMVTIIDRMMKELQLIRDSAVSNSATRSHLSSTPKRPPARKFHEPQPLTHRPHFYSPGISSPPVLDSARSGPLPKHVPGPHMSHYTPSRDIPYQPLSAMVKEKEYHGPAPKIPLFIHRDPMEFSRLKLALMNLLPKDATELFKYQVLVDHLRLEEACLIADSYINSPMPYSDTMAALNEKFGQPHQVALKRIAAVMDSPEIRRGDTAAFEKFALHVQSLVGMLKTLGSDGEVELRCGSHVARLLTKLPPELRANFRRQMFHRPGSTHTLLDLAEWLQYESWCQSYDTPSDTRVQGSLSYKAEKRQSRSAATVLHGAESSGGSKATKQDGQSSSDFKRRGKIKLYCPYCESSEHFLNKCPSIQKFTREEVIDWIKVNKRCWRCGRSHQAAKCDLKRLCDLCQGRHLKVLHSVNTRPVAEPPKVESCLVNNGTEVLYLDRPSTSTRVLLKVVRVLLRNKDRTLDTYAVLDDGSERTMLLPEAVDRLGLQGRPEDLVLRTIRQDVQTLKGSSVSFCISPLAHPRRSFQVAEAFTSQRLSLADHSYPISMLKRKYKHLADLPIEPFELVKPLVLIGPDHPHLLTPVKPVRLGPPGGPAAIRTRLGWTLQRPTHIIKWMACAQQCFLTSVSPQTTELMRNVEKLWQMDVLPFQRDKMAVRSKQDKEAIEHLEAKTRRVEVAGIFRYTTPLLRKQDMPLFRASKEAVLPSLWSTEKRLTKDPQRAKAYCEAINQLVQSGAVKKLGPDEISMTGESWYIPHHLVSHNGKNRLVFNCSYQFRGLNLNDAFLPGPTLGASLLGVLLRFRQQAVAVSGDIRSMFHQVQLLPEDRPLLRFVWRDMKREVPPDTFEWQVLPFGTTCSPCCATFALQRHARDHSVPGDGVRNSVERCFYVDNCLQSVATAAEARGLVDKLRETLSSGGFEIRQWACNIPSAIGHLPKEARSDSMERWLSHDDTGLSADSCAKLALGIGHLGV</sequence>
<feature type="region of interest" description="Disordered" evidence="3">
    <location>
        <begin position="1"/>
        <end position="30"/>
    </location>
</feature>